<dbReference type="WormBase" id="CBG26559">
    <property type="protein sequence ID" value="CBP44497"/>
    <property type="gene ID" value="WBGene00087973"/>
</dbReference>
<dbReference type="HOGENOM" id="CLU_1972449_0_0_1"/>
<feature type="transmembrane region" description="Helical" evidence="2">
    <location>
        <begin position="6"/>
        <end position="27"/>
    </location>
</feature>
<dbReference type="EMBL" id="HE600996">
    <property type="protein sequence ID" value="CAR99173.1"/>
    <property type="molecule type" value="Genomic_DNA"/>
</dbReference>
<dbReference type="CTD" id="68918037"/>
<evidence type="ECO:0000313" key="4">
    <source>
        <dbReference type="Proteomes" id="UP000008549"/>
    </source>
</evidence>
<proteinExistence type="predicted"/>
<dbReference type="KEGG" id="cbr:CBG_26559"/>
<dbReference type="Proteomes" id="UP000008549">
    <property type="component" value="Unassembled WGS sequence"/>
</dbReference>
<feature type="compositionally biased region" description="Polar residues" evidence="1">
    <location>
        <begin position="59"/>
        <end position="69"/>
    </location>
</feature>
<name>B6IGZ3_CAEBR</name>
<dbReference type="GeneID" id="68918037"/>
<keyword evidence="2" id="KW-0472">Membrane</keyword>
<dbReference type="AlphaFoldDB" id="B6IGZ3"/>
<feature type="region of interest" description="Disordered" evidence="1">
    <location>
        <begin position="44"/>
        <end position="127"/>
    </location>
</feature>
<protein>
    <submittedName>
        <fullName evidence="3">Protein CBG26559</fullName>
    </submittedName>
</protein>
<feature type="compositionally biased region" description="Polar residues" evidence="1">
    <location>
        <begin position="102"/>
        <end position="118"/>
    </location>
</feature>
<evidence type="ECO:0000256" key="2">
    <source>
        <dbReference type="SAM" id="Phobius"/>
    </source>
</evidence>
<keyword evidence="2" id="KW-0812">Transmembrane</keyword>
<dbReference type="RefSeq" id="XP_045098740.1">
    <property type="nucleotide sequence ID" value="XM_045241503.1"/>
</dbReference>
<evidence type="ECO:0000256" key="1">
    <source>
        <dbReference type="SAM" id="MobiDB-lite"/>
    </source>
</evidence>
<accession>B6IGZ3</accession>
<gene>
    <name evidence="3 5" type="ORF">CBG26559</name>
    <name evidence="3" type="ORF">CBG_26559</name>
</gene>
<dbReference type="InParanoid" id="B6IGZ3"/>
<sequence>MMLFIDFLFILNTFTMITGTIFIISFCTNPIKKKNEKCNVRSLTNSMRAKSEPKGAALPSSQGPQQAKSLQAKIPKSAKSCPVGPMATPKPSVSPVPHTPAVDTQSPRSVPMPNSSESKGLKSMPAF</sequence>
<keyword evidence="2" id="KW-1133">Transmembrane helix</keyword>
<reference evidence="3 4" key="2">
    <citation type="journal article" date="2011" name="PLoS Genet.">
        <title>Caenorhabditis briggsae recombinant inbred line genotypes reveal inter-strain incompatibility and the evolution of recombination.</title>
        <authorList>
            <person name="Ross J.A."/>
            <person name="Koboldt D.C."/>
            <person name="Staisch J.E."/>
            <person name="Chamberlin H.M."/>
            <person name="Gupta B.P."/>
            <person name="Miller R.D."/>
            <person name="Baird S.E."/>
            <person name="Haag E.S."/>
        </authorList>
    </citation>
    <scope>NUCLEOTIDE SEQUENCE [LARGE SCALE GENOMIC DNA]</scope>
    <source>
        <strain evidence="3 4">AF16</strain>
    </source>
</reference>
<keyword evidence="4" id="KW-1185">Reference proteome</keyword>
<evidence type="ECO:0000313" key="3">
    <source>
        <dbReference type="EMBL" id="CAR99173.1"/>
    </source>
</evidence>
<organism evidence="3 4">
    <name type="scientific">Caenorhabditis briggsae</name>
    <dbReference type="NCBI Taxonomy" id="6238"/>
    <lineage>
        <taxon>Eukaryota</taxon>
        <taxon>Metazoa</taxon>
        <taxon>Ecdysozoa</taxon>
        <taxon>Nematoda</taxon>
        <taxon>Chromadorea</taxon>
        <taxon>Rhabditida</taxon>
        <taxon>Rhabditina</taxon>
        <taxon>Rhabditomorpha</taxon>
        <taxon>Rhabditoidea</taxon>
        <taxon>Rhabditidae</taxon>
        <taxon>Peloderinae</taxon>
        <taxon>Caenorhabditis</taxon>
    </lineage>
</organism>
<reference evidence="3 4" key="1">
    <citation type="journal article" date="2003" name="PLoS Biol.">
        <title>The genome sequence of Caenorhabditis briggsae: a platform for comparative genomics.</title>
        <authorList>
            <person name="Stein L.D."/>
            <person name="Bao Z."/>
            <person name="Blasiar D."/>
            <person name="Blumenthal T."/>
            <person name="Brent M.R."/>
            <person name="Chen N."/>
            <person name="Chinwalla A."/>
            <person name="Clarke L."/>
            <person name="Clee C."/>
            <person name="Coghlan A."/>
            <person name="Coulson A."/>
            <person name="D'Eustachio P."/>
            <person name="Fitch D.H."/>
            <person name="Fulton L.A."/>
            <person name="Fulton R.E."/>
            <person name="Griffiths-Jones S."/>
            <person name="Harris T.W."/>
            <person name="Hillier L.W."/>
            <person name="Kamath R."/>
            <person name="Kuwabara P.E."/>
            <person name="Mardis E.R."/>
            <person name="Marra M.A."/>
            <person name="Miner T.L."/>
            <person name="Minx P."/>
            <person name="Mullikin J.C."/>
            <person name="Plumb R.W."/>
            <person name="Rogers J."/>
            <person name="Schein J.E."/>
            <person name="Sohrmann M."/>
            <person name="Spieth J."/>
            <person name="Stajich J.E."/>
            <person name="Wei C."/>
            <person name="Willey D."/>
            <person name="Wilson R.K."/>
            <person name="Durbin R."/>
            <person name="Waterston R.H."/>
        </authorList>
    </citation>
    <scope>NUCLEOTIDE SEQUENCE [LARGE SCALE GENOMIC DNA]</scope>
    <source>
        <strain evidence="3 4">AF16</strain>
    </source>
</reference>
<evidence type="ECO:0000313" key="5">
    <source>
        <dbReference type="WormBase" id="CBG26559"/>
    </source>
</evidence>